<dbReference type="RefSeq" id="WP_006753523.1">
    <property type="nucleotide sequence ID" value="NZ_ABLC01000134.1"/>
</dbReference>
<name>B1FK08_9BURK</name>
<comment type="caution">
    <text evidence="1">The sequence shown here is derived from an EMBL/GenBank/DDBJ whole genome shotgun (WGS) entry which is preliminary data.</text>
</comment>
<dbReference type="Proteomes" id="UP000005463">
    <property type="component" value="Unassembled WGS sequence"/>
</dbReference>
<proteinExistence type="predicted"/>
<protein>
    <submittedName>
        <fullName evidence="1">Uncharacterized protein</fullName>
    </submittedName>
</protein>
<evidence type="ECO:0000313" key="2">
    <source>
        <dbReference type="Proteomes" id="UP000005463"/>
    </source>
</evidence>
<organism evidence="1 2">
    <name type="scientific">Burkholderia ambifaria IOP40-10</name>
    <dbReference type="NCBI Taxonomy" id="396596"/>
    <lineage>
        <taxon>Bacteria</taxon>
        <taxon>Pseudomonadati</taxon>
        <taxon>Pseudomonadota</taxon>
        <taxon>Betaproteobacteria</taxon>
        <taxon>Burkholderiales</taxon>
        <taxon>Burkholderiaceae</taxon>
        <taxon>Burkholderia</taxon>
        <taxon>Burkholderia cepacia complex</taxon>
    </lineage>
</organism>
<sequence>MSDSKQIKAYIPDASGQLVSLAAESVVLEFPSGDTLEITWKAPHPDDPRPVCAQVWGGRHVPAVQTAAEVEAMKRRTAAVAILPSAANLVLVHPYSFGKRKKD</sequence>
<dbReference type="AlphaFoldDB" id="B1FK08"/>
<gene>
    <name evidence="1" type="ORF">BamIOP4010DRAFT_4369</name>
</gene>
<dbReference type="EMBL" id="ABLC01000134">
    <property type="protein sequence ID" value="EDT02123.1"/>
    <property type="molecule type" value="Genomic_DNA"/>
</dbReference>
<accession>B1FK08</accession>
<evidence type="ECO:0000313" key="1">
    <source>
        <dbReference type="EMBL" id="EDT02123.1"/>
    </source>
</evidence>
<reference evidence="1 2" key="1">
    <citation type="submission" date="2008-03" db="EMBL/GenBank/DDBJ databases">
        <title>Sequencing of the draft genome and assembly of Burkholderia ambifaria IOP40-10.</title>
        <authorList>
            <consortium name="US DOE Joint Genome Institute (JGI-PGF)"/>
            <person name="Copeland A."/>
            <person name="Lucas S."/>
            <person name="Lapidus A."/>
            <person name="Glavina del Rio T."/>
            <person name="Dalin E."/>
            <person name="Tice H."/>
            <person name="Bruce D."/>
            <person name="Goodwin L."/>
            <person name="Pitluck S."/>
            <person name="Larimer F."/>
            <person name="Land M.L."/>
            <person name="Hauser L."/>
            <person name="Tiedje J."/>
            <person name="Richardson P."/>
        </authorList>
    </citation>
    <scope>NUCLEOTIDE SEQUENCE [LARGE SCALE GENOMIC DNA]</scope>
    <source>
        <strain evidence="1 2">IOP40-10</strain>
    </source>
</reference>
<dbReference type="PATRIC" id="fig|396596.7.peg.3149"/>